<dbReference type="InterPro" id="IPR051681">
    <property type="entry name" value="Ser/Thr_Kinases-Pseudokinases"/>
</dbReference>
<evidence type="ECO:0000313" key="9">
    <source>
        <dbReference type="EMBL" id="KAJ0395701.1"/>
    </source>
</evidence>
<accession>A0AAD5LXX6</accession>
<dbReference type="GO" id="GO:0052040">
    <property type="term" value="P:symbiont-mediated perturbation of host programmed cell death"/>
    <property type="evidence" value="ECO:0007669"/>
    <property type="project" value="UniProtKB-KW"/>
</dbReference>
<evidence type="ECO:0000256" key="3">
    <source>
        <dbReference type="ARBA" id="ARBA00022525"/>
    </source>
</evidence>
<dbReference type="InterPro" id="IPR002200">
    <property type="entry name" value="Elicitin"/>
</dbReference>
<keyword evidence="5" id="KW-1015">Disulfide bond</keyword>
<dbReference type="Pfam" id="PF00964">
    <property type="entry name" value="Elicitin"/>
    <property type="match status" value="1"/>
</dbReference>
<dbReference type="PROSITE" id="PS50011">
    <property type="entry name" value="PROTEIN_KINASE_DOM"/>
    <property type="match status" value="1"/>
</dbReference>
<evidence type="ECO:0000256" key="1">
    <source>
        <dbReference type="ARBA" id="ARBA00004613"/>
    </source>
</evidence>
<dbReference type="GO" id="GO:0005576">
    <property type="term" value="C:extracellular region"/>
    <property type="evidence" value="ECO:0007669"/>
    <property type="project" value="UniProtKB-SubCell"/>
</dbReference>
<feature type="transmembrane region" description="Helical" evidence="7">
    <location>
        <begin position="172"/>
        <end position="193"/>
    </location>
</feature>
<dbReference type="SUPFAM" id="SSF48647">
    <property type="entry name" value="Fungal elicitin"/>
    <property type="match status" value="1"/>
</dbReference>
<dbReference type="GO" id="GO:0005524">
    <property type="term" value="F:ATP binding"/>
    <property type="evidence" value="ECO:0007669"/>
    <property type="project" value="InterPro"/>
</dbReference>
<keyword evidence="7" id="KW-1133">Transmembrane helix</keyword>
<dbReference type="InterPro" id="IPR036470">
    <property type="entry name" value="Elicitin_sf"/>
</dbReference>
<evidence type="ECO:0000256" key="7">
    <source>
        <dbReference type="SAM" id="Phobius"/>
    </source>
</evidence>
<dbReference type="PANTHER" id="PTHR44329">
    <property type="entry name" value="SERINE/THREONINE-PROTEIN KINASE TNNI3K-RELATED"/>
    <property type="match status" value="1"/>
</dbReference>
<dbReference type="SMART" id="SM00220">
    <property type="entry name" value="S_TKc"/>
    <property type="match status" value="1"/>
</dbReference>
<sequence>MARRPLEGKACKEDLEDSTAQSPEGVQCFLHTGVSFVVLNSPPSSADVAALCPNKDCEKTVATLARLAPEECVLNDALYLHADFVRPLQQKCGWNGAAPSNATGSASSPPTTAPPQSTSTLTFAPVIVATSPTPVATPPQATTPTPTTEKSSTAQRSDASVSGSENNGITGGALAAIVVGAIVGAGVVAFVVAKLTGQRRLRSQSAHDSSVGGSKSYAALNKTTTATSSQGSAAMDPAAVIEATLSYGAIAASRIPFERLTVSEVPLSRGGFGEVFRGVYQAQPVVIKRLLPDRRRDMQQISAFASEIRLLSSLEHERIVRFVGAAWDSLAELCVVVEFMAGGDLRSTLSRFARDQRATGFDADKRKIALHVAHALTYLHSLQPTVLHRDLKSKNVLLTETLDAKLTDFGASREQADHTMTAGVGSSLWMAPEVMLGERYDAKADVFSFGVLLSELDTHELPYAHAVEPTSGRRLPETAVLQLVSLGRLHARFSDSADTTMVAIARDCLEMDPLKRPSAAELLHRIHSHRALES</sequence>
<comment type="subcellular location">
    <subcellularLocation>
        <location evidence="1">Secreted</location>
    </subcellularLocation>
</comment>
<dbReference type="Pfam" id="PF00069">
    <property type="entry name" value="Pkinase"/>
    <property type="match status" value="1"/>
</dbReference>
<dbReference type="Gene3D" id="3.30.200.20">
    <property type="entry name" value="Phosphorylase Kinase, domain 1"/>
    <property type="match status" value="1"/>
</dbReference>
<keyword evidence="7" id="KW-0812">Transmembrane</keyword>
<evidence type="ECO:0000256" key="2">
    <source>
        <dbReference type="ARBA" id="ARBA00009544"/>
    </source>
</evidence>
<protein>
    <recommendedName>
        <fullName evidence="8">Protein kinase domain-containing protein</fullName>
    </recommendedName>
</protein>
<comment type="similarity">
    <text evidence="2">Belongs to the elicitin family.</text>
</comment>
<feature type="compositionally biased region" description="Polar residues" evidence="6">
    <location>
        <begin position="155"/>
        <end position="165"/>
    </location>
</feature>
<organism evidence="9 10">
    <name type="scientific">Pythium insidiosum</name>
    <name type="common">Pythiosis disease agent</name>
    <dbReference type="NCBI Taxonomy" id="114742"/>
    <lineage>
        <taxon>Eukaryota</taxon>
        <taxon>Sar</taxon>
        <taxon>Stramenopiles</taxon>
        <taxon>Oomycota</taxon>
        <taxon>Peronosporomycetes</taxon>
        <taxon>Pythiales</taxon>
        <taxon>Pythiaceae</taxon>
        <taxon>Pythium</taxon>
    </lineage>
</organism>
<dbReference type="InterPro" id="IPR000719">
    <property type="entry name" value="Prot_kinase_dom"/>
</dbReference>
<dbReference type="InterPro" id="IPR011009">
    <property type="entry name" value="Kinase-like_dom_sf"/>
</dbReference>
<gene>
    <name evidence="9" type="ORF">P43SY_005131</name>
</gene>
<dbReference type="EMBL" id="JAKCXM010000329">
    <property type="protein sequence ID" value="KAJ0395701.1"/>
    <property type="molecule type" value="Genomic_DNA"/>
</dbReference>
<comment type="caution">
    <text evidence="9">The sequence shown here is derived from an EMBL/GenBank/DDBJ whole genome shotgun (WGS) entry which is preliminary data.</text>
</comment>
<dbReference type="Gene3D" id="1.10.510.10">
    <property type="entry name" value="Transferase(Phosphotransferase) domain 1"/>
    <property type="match status" value="1"/>
</dbReference>
<dbReference type="PROSITE" id="PS00108">
    <property type="entry name" value="PROTEIN_KINASE_ST"/>
    <property type="match status" value="1"/>
</dbReference>
<evidence type="ECO:0000256" key="5">
    <source>
        <dbReference type="ARBA" id="ARBA00023157"/>
    </source>
</evidence>
<dbReference type="GO" id="GO:0004674">
    <property type="term" value="F:protein serine/threonine kinase activity"/>
    <property type="evidence" value="ECO:0007669"/>
    <property type="project" value="TreeGrafter"/>
</dbReference>
<dbReference type="AlphaFoldDB" id="A0AAD5LXX6"/>
<feature type="compositionally biased region" description="Low complexity" evidence="6">
    <location>
        <begin position="131"/>
        <end position="154"/>
    </location>
</feature>
<dbReference type="SMART" id="SM01187">
    <property type="entry name" value="Elicitin"/>
    <property type="match status" value="1"/>
</dbReference>
<evidence type="ECO:0000256" key="4">
    <source>
        <dbReference type="ARBA" id="ARBA00022978"/>
    </source>
</evidence>
<dbReference type="Proteomes" id="UP001209570">
    <property type="component" value="Unassembled WGS sequence"/>
</dbReference>
<keyword evidence="7" id="KW-0472">Membrane</keyword>
<keyword evidence="3" id="KW-0964">Secreted</keyword>
<dbReference type="Gene3D" id="1.10.239.10">
    <property type="entry name" value="Elicitin domain"/>
    <property type="match status" value="1"/>
</dbReference>
<evidence type="ECO:0000259" key="8">
    <source>
        <dbReference type="PROSITE" id="PS50011"/>
    </source>
</evidence>
<dbReference type="PANTHER" id="PTHR44329:SF214">
    <property type="entry name" value="PROTEIN KINASE DOMAIN-CONTAINING PROTEIN"/>
    <property type="match status" value="1"/>
</dbReference>
<name>A0AAD5LXX6_PYTIN</name>
<keyword evidence="10" id="KW-1185">Reference proteome</keyword>
<dbReference type="SUPFAM" id="SSF56112">
    <property type="entry name" value="Protein kinase-like (PK-like)"/>
    <property type="match status" value="1"/>
</dbReference>
<evidence type="ECO:0000256" key="6">
    <source>
        <dbReference type="SAM" id="MobiDB-lite"/>
    </source>
</evidence>
<dbReference type="InterPro" id="IPR008271">
    <property type="entry name" value="Ser/Thr_kinase_AS"/>
</dbReference>
<reference evidence="9" key="1">
    <citation type="submission" date="2021-12" db="EMBL/GenBank/DDBJ databases">
        <title>Prjna785345.</title>
        <authorList>
            <person name="Rujirawat T."/>
            <person name="Krajaejun T."/>
        </authorList>
    </citation>
    <scope>NUCLEOTIDE SEQUENCE</scope>
    <source>
        <strain evidence="9">Pi057C3</strain>
    </source>
</reference>
<keyword evidence="4" id="KW-0928">Hypersensitive response elicitation</keyword>
<feature type="region of interest" description="Disordered" evidence="6">
    <location>
        <begin position="131"/>
        <end position="165"/>
    </location>
</feature>
<feature type="region of interest" description="Disordered" evidence="6">
    <location>
        <begin position="98"/>
        <end position="118"/>
    </location>
</feature>
<evidence type="ECO:0000313" key="10">
    <source>
        <dbReference type="Proteomes" id="UP001209570"/>
    </source>
</evidence>
<proteinExistence type="inferred from homology"/>
<feature type="domain" description="Protein kinase" evidence="8">
    <location>
        <begin position="261"/>
        <end position="532"/>
    </location>
</feature>